<dbReference type="GO" id="GO:0045324">
    <property type="term" value="P:late endosome to vacuole transport"/>
    <property type="evidence" value="ECO:0007669"/>
    <property type="project" value="TreeGrafter"/>
</dbReference>
<dbReference type="GO" id="GO:0030674">
    <property type="term" value="F:protein-macromolecule adaptor activity"/>
    <property type="evidence" value="ECO:0007669"/>
    <property type="project" value="TreeGrafter"/>
</dbReference>
<evidence type="ECO:0000313" key="6">
    <source>
        <dbReference type="EMBL" id="RUS29969.1"/>
    </source>
</evidence>
<keyword evidence="7" id="KW-1185">Reference proteome</keyword>
<evidence type="ECO:0000256" key="1">
    <source>
        <dbReference type="ARBA" id="ARBA00005965"/>
    </source>
</evidence>
<dbReference type="Gene3D" id="1.10.418.40">
    <property type="entry name" value="Autophagy protein 6/Beclin 1"/>
    <property type="match status" value="2"/>
</dbReference>
<feature type="compositionally biased region" description="Polar residues" evidence="3">
    <location>
        <begin position="106"/>
        <end position="124"/>
    </location>
</feature>
<organism evidence="6 7">
    <name type="scientific">Jimgerdemannia flammicorona</name>
    <dbReference type="NCBI Taxonomy" id="994334"/>
    <lineage>
        <taxon>Eukaryota</taxon>
        <taxon>Fungi</taxon>
        <taxon>Fungi incertae sedis</taxon>
        <taxon>Mucoromycota</taxon>
        <taxon>Mucoromycotina</taxon>
        <taxon>Endogonomycetes</taxon>
        <taxon>Endogonales</taxon>
        <taxon>Endogonaceae</taxon>
        <taxon>Jimgerdemannia</taxon>
    </lineage>
</organism>
<dbReference type="GO" id="GO:0034272">
    <property type="term" value="C:phosphatidylinositol 3-kinase complex, class III, type II"/>
    <property type="evidence" value="ECO:0007669"/>
    <property type="project" value="TreeGrafter"/>
</dbReference>
<feature type="domain" description="Atg6/beclin coiled-coil" evidence="5">
    <location>
        <begin position="159"/>
        <end position="292"/>
    </location>
</feature>
<evidence type="ECO:0000259" key="5">
    <source>
        <dbReference type="Pfam" id="PF17675"/>
    </source>
</evidence>
<feature type="region of interest" description="Disordered" evidence="3">
    <location>
        <begin position="478"/>
        <end position="504"/>
    </location>
</feature>
<dbReference type="GO" id="GO:0000407">
    <property type="term" value="C:phagophore assembly site"/>
    <property type="evidence" value="ECO:0007669"/>
    <property type="project" value="TreeGrafter"/>
</dbReference>
<feature type="region of interest" description="Disordered" evidence="3">
    <location>
        <begin position="41"/>
        <end position="91"/>
    </location>
</feature>
<dbReference type="PANTHER" id="PTHR12768">
    <property type="entry name" value="BECLIN 1"/>
    <property type="match status" value="1"/>
</dbReference>
<dbReference type="Proteomes" id="UP000274822">
    <property type="component" value="Unassembled WGS sequence"/>
</dbReference>
<evidence type="ECO:0000313" key="7">
    <source>
        <dbReference type="Proteomes" id="UP000274822"/>
    </source>
</evidence>
<dbReference type="PANTHER" id="PTHR12768:SF4">
    <property type="entry name" value="BECLIN-1"/>
    <property type="match status" value="1"/>
</dbReference>
<dbReference type="Gene3D" id="6.10.250.3110">
    <property type="match status" value="1"/>
</dbReference>
<comment type="caution">
    <text evidence="6">The sequence shown here is derived from an EMBL/GenBank/DDBJ whole genome shotgun (WGS) entry which is preliminary data.</text>
</comment>
<evidence type="ECO:0000256" key="2">
    <source>
        <dbReference type="SAM" id="Coils"/>
    </source>
</evidence>
<evidence type="ECO:0000256" key="3">
    <source>
        <dbReference type="SAM" id="MobiDB-lite"/>
    </source>
</evidence>
<reference evidence="6 7" key="1">
    <citation type="journal article" date="2018" name="New Phytol.">
        <title>Phylogenomics of Endogonaceae and evolution of mycorrhizas within Mucoromycota.</title>
        <authorList>
            <person name="Chang Y."/>
            <person name="Desiro A."/>
            <person name="Na H."/>
            <person name="Sandor L."/>
            <person name="Lipzen A."/>
            <person name="Clum A."/>
            <person name="Barry K."/>
            <person name="Grigoriev I.V."/>
            <person name="Martin F.M."/>
            <person name="Stajich J.E."/>
            <person name="Smith M.E."/>
            <person name="Bonito G."/>
            <person name="Spatafora J.W."/>
        </authorList>
    </citation>
    <scope>NUCLEOTIDE SEQUENCE [LARGE SCALE GENOMIC DNA]</scope>
    <source>
        <strain evidence="6 7">AD002</strain>
    </source>
</reference>
<dbReference type="GO" id="GO:0006995">
    <property type="term" value="P:cellular response to nitrogen starvation"/>
    <property type="evidence" value="ECO:0007669"/>
    <property type="project" value="TreeGrafter"/>
</dbReference>
<feature type="coiled-coil region" evidence="2">
    <location>
        <begin position="222"/>
        <end position="259"/>
    </location>
</feature>
<dbReference type="Pfam" id="PF17675">
    <property type="entry name" value="APG6_N"/>
    <property type="match status" value="1"/>
</dbReference>
<protein>
    <submittedName>
        <fullName evidence="6">Autophagy protein Apg6-domain-containing protein</fullName>
    </submittedName>
</protein>
<feature type="compositionally biased region" description="Basic and acidic residues" evidence="3">
    <location>
        <begin position="495"/>
        <end position="504"/>
    </location>
</feature>
<dbReference type="InterPro" id="IPR040455">
    <property type="entry name" value="Atg6_BARA"/>
</dbReference>
<feature type="domain" description="Atg6 BARA" evidence="4">
    <location>
        <begin position="351"/>
        <end position="473"/>
    </location>
</feature>
<dbReference type="InterPro" id="IPR038274">
    <property type="entry name" value="Atg6/Beclin_C_sf"/>
</dbReference>
<evidence type="ECO:0000259" key="4">
    <source>
        <dbReference type="Pfam" id="PF04111"/>
    </source>
</evidence>
<keyword evidence="2" id="KW-0175">Coiled coil</keyword>
<comment type="similarity">
    <text evidence="1">Belongs to the beclin family.</text>
</comment>
<feature type="domain" description="Atg6 BARA" evidence="4">
    <location>
        <begin position="295"/>
        <end position="331"/>
    </location>
</feature>
<dbReference type="Pfam" id="PF04111">
    <property type="entry name" value="APG6"/>
    <property type="match status" value="2"/>
</dbReference>
<dbReference type="InterPro" id="IPR007243">
    <property type="entry name" value="Atg6/Beclin"/>
</dbReference>
<dbReference type="EMBL" id="RBNJ01004441">
    <property type="protein sequence ID" value="RUS29969.1"/>
    <property type="molecule type" value="Genomic_DNA"/>
</dbReference>
<gene>
    <name evidence="6" type="ORF">BC938DRAFT_480006</name>
</gene>
<sequence>MLDHDHPRLQQLVCQKCKGPLRADDSLVDLNLSNADRLLAKIPRRKNPATPQSQRGMEPVSRRIIPLPSTQPSSSASRLRGSQRDSLAGGPTESFVMLTRSQIASPMVTPSSSAHTATTNNGVVSSGEDAQGRNLLSNRLKVANRLFDIMSSRSDIDHPMCQECADMLTESLTKQLTDVSRERDCYIDFLRKVNSSTVSNEEQENLKREIAEPEGFELRPITEAAIEALRETERQRDVLKEELRMLEEEANELDALEESYWQDFNAFQIKLQTFHNERDSVNLKYDHDAKQLERLQKTNVYKDTFSISHDGHFGTINGFRLGRLPNHPVSYAAGVRGSSCIERDCGGAMGVGSFSRIEKIEGDKASYELYVPCFINNILENIYYHYALTGGEFAVARILSNRRFDLAMVAFLNCLEQFCDYAERQDPNLKFPYKINKDKIGDVTIRLTLNQDEWTKALKFTLTNTKWILIFASSAGMSSAVSSVPPTPTVTVPDGRLDSPRSDRFVGLDRGKRNSIGSVNSGV</sequence>
<dbReference type="GO" id="GO:0034271">
    <property type="term" value="C:phosphatidylinositol 3-kinase complex, class III, type I"/>
    <property type="evidence" value="ECO:0007669"/>
    <property type="project" value="TreeGrafter"/>
</dbReference>
<dbReference type="GO" id="GO:0000045">
    <property type="term" value="P:autophagosome assembly"/>
    <property type="evidence" value="ECO:0007669"/>
    <property type="project" value="TreeGrafter"/>
</dbReference>
<name>A0A433QJM0_9FUNG</name>
<dbReference type="InterPro" id="IPR041691">
    <property type="entry name" value="Atg6/beclin_CC"/>
</dbReference>
<proteinExistence type="inferred from homology"/>
<feature type="compositionally biased region" description="Low complexity" evidence="3">
    <location>
        <begin position="478"/>
        <end position="493"/>
    </location>
</feature>
<feature type="region of interest" description="Disordered" evidence="3">
    <location>
        <begin position="106"/>
        <end position="129"/>
    </location>
</feature>
<feature type="compositionally biased region" description="Polar residues" evidence="3">
    <location>
        <begin position="68"/>
        <end position="77"/>
    </location>
</feature>
<dbReference type="AlphaFoldDB" id="A0A433QJM0"/>
<dbReference type="GO" id="GO:0043548">
    <property type="term" value="F:phosphatidylinositol 3-kinase binding"/>
    <property type="evidence" value="ECO:0007669"/>
    <property type="project" value="TreeGrafter"/>
</dbReference>
<accession>A0A433QJM0</accession>
<dbReference type="GO" id="GO:0000423">
    <property type="term" value="P:mitophagy"/>
    <property type="evidence" value="ECO:0007669"/>
    <property type="project" value="TreeGrafter"/>
</dbReference>